<name>A0ABQ7WFU4_SOLTU</name>
<comment type="caution">
    <text evidence="1">The sequence shown here is derived from an EMBL/GenBank/DDBJ whole genome shotgun (WGS) entry which is preliminary data.</text>
</comment>
<reference evidence="1 2" key="1">
    <citation type="journal article" date="2021" name="bioRxiv">
        <title>Chromosome-scale and haplotype-resolved genome assembly of a tetraploid potato cultivar.</title>
        <authorList>
            <person name="Sun H."/>
            <person name="Jiao W.-B."/>
            <person name="Krause K."/>
            <person name="Campoy J.A."/>
            <person name="Goel M."/>
            <person name="Folz-Donahue K."/>
            <person name="Kukat C."/>
            <person name="Huettel B."/>
            <person name="Schneeberger K."/>
        </authorList>
    </citation>
    <scope>NUCLEOTIDE SEQUENCE [LARGE SCALE GENOMIC DNA]</scope>
    <source>
        <strain evidence="1">SolTubOtavaFocal</strain>
        <tissue evidence="1">Leaves</tissue>
    </source>
</reference>
<keyword evidence="2" id="KW-1185">Reference proteome</keyword>
<proteinExistence type="predicted"/>
<dbReference type="EMBL" id="JAIVGD010000002">
    <property type="protein sequence ID" value="KAH0778948.1"/>
    <property type="molecule type" value="Genomic_DNA"/>
</dbReference>
<gene>
    <name evidence="1" type="ORF">KY290_005375</name>
</gene>
<accession>A0ABQ7WFU4</accession>
<sequence>MHSNNRQVIWLRPTSRDNNIQFASLRYQLDSTHNTSCIPHRRSEGLVKAITTVKYWKLVVVGPEYKLVQQGCSTTLFGGLVSLVVDTRLQDH</sequence>
<organism evidence="1 2">
    <name type="scientific">Solanum tuberosum</name>
    <name type="common">Potato</name>
    <dbReference type="NCBI Taxonomy" id="4113"/>
    <lineage>
        <taxon>Eukaryota</taxon>
        <taxon>Viridiplantae</taxon>
        <taxon>Streptophyta</taxon>
        <taxon>Embryophyta</taxon>
        <taxon>Tracheophyta</taxon>
        <taxon>Spermatophyta</taxon>
        <taxon>Magnoliopsida</taxon>
        <taxon>eudicotyledons</taxon>
        <taxon>Gunneridae</taxon>
        <taxon>Pentapetalae</taxon>
        <taxon>asterids</taxon>
        <taxon>lamiids</taxon>
        <taxon>Solanales</taxon>
        <taxon>Solanaceae</taxon>
        <taxon>Solanoideae</taxon>
        <taxon>Solaneae</taxon>
        <taxon>Solanum</taxon>
    </lineage>
</organism>
<evidence type="ECO:0000313" key="1">
    <source>
        <dbReference type="EMBL" id="KAH0778948.1"/>
    </source>
</evidence>
<dbReference type="Proteomes" id="UP000826656">
    <property type="component" value="Unassembled WGS sequence"/>
</dbReference>
<protein>
    <submittedName>
        <fullName evidence="1">Uncharacterized protein</fullName>
    </submittedName>
</protein>
<evidence type="ECO:0000313" key="2">
    <source>
        <dbReference type="Proteomes" id="UP000826656"/>
    </source>
</evidence>